<dbReference type="SUPFAM" id="SSF161070">
    <property type="entry name" value="SNF-like"/>
    <property type="match status" value="1"/>
</dbReference>
<name>A0A554RTS5_9ACTN</name>
<keyword evidence="9" id="KW-1185">Reference proteome</keyword>
<evidence type="ECO:0000313" key="9">
    <source>
        <dbReference type="Proteomes" id="UP000316988"/>
    </source>
</evidence>
<dbReference type="CDD" id="cd10334">
    <property type="entry name" value="SLC6sbd_u1"/>
    <property type="match status" value="1"/>
</dbReference>
<reference evidence="8 9" key="1">
    <citation type="submission" date="2019-07" db="EMBL/GenBank/DDBJ databases">
        <authorList>
            <person name="Zhao L.H."/>
        </authorList>
    </citation>
    <scope>NUCLEOTIDE SEQUENCE [LARGE SCALE GENOMIC DNA]</scope>
    <source>
        <strain evidence="8 9">Co35</strain>
    </source>
</reference>
<evidence type="ECO:0000256" key="3">
    <source>
        <dbReference type="ARBA" id="ARBA00022692"/>
    </source>
</evidence>
<evidence type="ECO:0000256" key="2">
    <source>
        <dbReference type="ARBA" id="ARBA00022448"/>
    </source>
</evidence>
<keyword evidence="3 7" id="KW-0812">Transmembrane</keyword>
<feature type="transmembrane region" description="Helical" evidence="7">
    <location>
        <begin position="109"/>
        <end position="133"/>
    </location>
</feature>
<dbReference type="GO" id="GO:0016020">
    <property type="term" value="C:membrane"/>
    <property type="evidence" value="ECO:0007669"/>
    <property type="project" value="UniProtKB-SubCell"/>
</dbReference>
<dbReference type="NCBIfam" id="NF037979">
    <property type="entry name" value="Na_transp"/>
    <property type="match status" value="1"/>
</dbReference>
<dbReference type="AlphaFoldDB" id="A0A554RTS5"/>
<accession>A0A554RTS5</accession>
<feature type="transmembrane region" description="Helical" evidence="7">
    <location>
        <begin position="485"/>
        <end position="505"/>
    </location>
</feature>
<feature type="transmembrane region" description="Helical" evidence="7">
    <location>
        <begin position="202"/>
        <end position="223"/>
    </location>
</feature>
<feature type="transmembrane region" description="Helical" evidence="7">
    <location>
        <begin position="375"/>
        <end position="396"/>
    </location>
</feature>
<organism evidence="8 9">
    <name type="scientific">Aeromicrobium piscarium</name>
    <dbReference type="NCBI Taxonomy" id="2590901"/>
    <lineage>
        <taxon>Bacteria</taxon>
        <taxon>Bacillati</taxon>
        <taxon>Actinomycetota</taxon>
        <taxon>Actinomycetes</taxon>
        <taxon>Propionibacteriales</taxon>
        <taxon>Nocardioidaceae</taxon>
        <taxon>Aeromicrobium</taxon>
    </lineage>
</organism>
<keyword evidence="2" id="KW-0813">Transport</keyword>
<dbReference type="PANTHER" id="PTHR42948:SF1">
    <property type="entry name" value="TRANSPORTER"/>
    <property type="match status" value="1"/>
</dbReference>
<feature type="transmembrane region" description="Helical" evidence="7">
    <location>
        <begin position="408"/>
        <end position="430"/>
    </location>
</feature>
<protein>
    <submittedName>
        <fullName evidence="8">Sodium-dependent transporter</fullName>
    </submittedName>
</protein>
<sequence length="544" mass="58036">MGAARRHRLACPDSSSTRRRIVSEVRREAWGGRTAFIVAAVSSAIGLGNIWRFPGVAYENGGGAFLLPYVIAFLTAGLPILFLDYSIGHRFKAAPPLAFKRLDRRLEPLGWWQVAVCYVIAIYYAVVIAWALAFTVFSFTRAWGDDAAGFFFDDFLSAADAGFSLDLVGKVLWPLLIVWIVTIAVMALGIRRGLERANRVTLPLLVVLFIAIVIYAVTLDGAADGLNAFFTPSWEALGDPAVWIAAYGHIFFSFSIAFGIMITYSSYLRRKADLTGSGTVVAFGNCGFEILAGIGVFATLGFLAAQQATTIDELEGITGVGLAFVTFPTLLAEMPGGAVIGVLFFLSLVFAGFTSLLSILQVVSGAVQDKTGWTPAKAGIVVGIGAAIPSVLLFATTTGVNTLDVIDAFINNIGVVTSAVLTLLLVAWVARSTPRLAAHLNAGGSLHVGPLWSVMIRFVSPVILAAVLVTGAWSYATDGYGGFPGWYLGVAGWGVIAAVAVFSFAMSYRRYRREDTEDFAPDDTTELAREVENARSTSRNGGAS</sequence>
<feature type="transmembrane region" description="Helical" evidence="7">
    <location>
        <begin position="280"/>
        <end position="305"/>
    </location>
</feature>
<comment type="caution">
    <text evidence="8">The sequence shown here is derived from an EMBL/GenBank/DDBJ whole genome shotgun (WGS) entry which is preliminary data.</text>
</comment>
<dbReference type="InterPro" id="IPR037272">
    <property type="entry name" value="SNS_sf"/>
</dbReference>
<evidence type="ECO:0000256" key="7">
    <source>
        <dbReference type="SAM" id="Phobius"/>
    </source>
</evidence>
<dbReference type="Proteomes" id="UP000316988">
    <property type="component" value="Unassembled WGS sequence"/>
</dbReference>
<evidence type="ECO:0000256" key="5">
    <source>
        <dbReference type="ARBA" id="ARBA00023136"/>
    </source>
</evidence>
<feature type="transmembrane region" description="Helical" evidence="7">
    <location>
        <begin position="451"/>
        <end position="473"/>
    </location>
</feature>
<feature type="region of interest" description="Disordered" evidence="6">
    <location>
        <begin position="519"/>
        <end position="544"/>
    </location>
</feature>
<gene>
    <name evidence="8" type="ORF">FNM00_16095</name>
</gene>
<comment type="subcellular location">
    <subcellularLocation>
        <location evidence="1">Membrane</location>
        <topology evidence="1">Multi-pass membrane protein</topology>
    </subcellularLocation>
</comment>
<dbReference type="PANTHER" id="PTHR42948">
    <property type="entry name" value="TRANSPORTER"/>
    <property type="match status" value="1"/>
</dbReference>
<feature type="transmembrane region" description="Helical" evidence="7">
    <location>
        <begin position="66"/>
        <end position="88"/>
    </location>
</feature>
<feature type="compositionally biased region" description="Polar residues" evidence="6">
    <location>
        <begin position="534"/>
        <end position="544"/>
    </location>
</feature>
<evidence type="ECO:0000256" key="1">
    <source>
        <dbReference type="ARBA" id="ARBA00004141"/>
    </source>
</evidence>
<proteinExistence type="predicted"/>
<evidence type="ECO:0000256" key="6">
    <source>
        <dbReference type="SAM" id="MobiDB-lite"/>
    </source>
</evidence>
<dbReference type="EMBL" id="VLNT01000019">
    <property type="protein sequence ID" value="TSD57517.1"/>
    <property type="molecule type" value="Genomic_DNA"/>
</dbReference>
<dbReference type="PRINTS" id="PR00176">
    <property type="entry name" value="NANEUSMPORT"/>
</dbReference>
<dbReference type="Pfam" id="PF00209">
    <property type="entry name" value="SNF"/>
    <property type="match status" value="2"/>
</dbReference>
<dbReference type="InterPro" id="IPR000175">
    <property type="entry name" value="Na/ntran_symport"/>
</dbReference>
<feature type="transmembrane region" description="Helical" evidence="7">
    <location>
        <begin position="171"/>
        <end position="190"/>
    </location>
</feature>
<feature type="transmembrane region" description="Helical" evidence="7">
    <location>
        <begin position="35"/>
        <end position="54"/>
    </location>
</feature>
<evidence type="ECO:0000256" key="4">
    <source>
        <dbReference type="ARBA" id="ARBA00022989"/>
    </source>
</evidence>
<feature type="transmembrane region" description="Helical" evidence="7">
    <location>
        <begin position="338"/>
        <end position="363"/>
    </location>
</feature>
<feature type="transmembrane region" description="Helical" evidence="7">
    <location>
        <begin position="243"/>
        <end position="268"/>
    </location>
</feature>
<keyword evidence="4 7" id="KW-1133">Transmembrane helix</keyword>
<dbReference type="OrthoDB" id="9762833at2"/>
<keyword evidence="5 7" id="KW-0472">Membrane</keyword>
<evidence type="ECO:0000313" key="8">
    <source>
        <dbReference type="EMBL" id="TSD57517.1"/>
    </source>
</evidence>
<dbReference type="PROSITE" id="PS50267">
    <property type="entry name" value="NA_NEUROTRAN_SYMP_3"/>
    <property type="match status" value="1"/>
</dbReference>